<dbReference type="EMBL" id="JBHRSK010000004">
    <property type="protein sequence ID" value="MFC2967729.1"/>
    <property type="molecule type" value="Genomic_DNA"/>
</dbReference>
<keyword evidence="1" id="KW-0378">Hydrolase</keyword>
<gene>
    <name evidence="3" type="ORF">ACFOES_06460</name>
</gene>
<evidence type="ECO:0000313" key="4">
    <source>
        <dbReference type="Proteomes" id="UP001595443"/>
    </source>
</evidence>
<dbReference type="InterPro" id="IPR017439">
    <property type="entry name" value="Amidohydrolase"/>
</dbReference>
<dbReference type="NCBIfam" id="TIGR01891">
    <property type="entry name" value="amidohydrolases"/>
    <property type="match status" value="1"/>
</dbReference>
<dbReference type="Pfam" id="PF07687">
    <property type="entry name" value="M20_dimer"/>
    <property type="match status" value="1"/>
</dbReference>
<dbReference type="CDD" id="cd05666">
    <property type="entry name" value="M20_Acy1-like"/>
    <property type="match status" value="1"/>
</dbReference>
<keyword evidence="4" id="KW-1185">Reference proteome</keyword>
<proteinExistence type="predicted"/>
<dbReference type="InterPro" id="IPR036264">
    <property type="entry name" value="Bact_exopeptidase_dim_dom"/>
</dbReference>
<feature type="domain" description="Peptidase M20 dimerisation" evidence="2">
    <location>
        <begin position="189"/>
        <end position="284"/>
    </location>
</feature>
<evidence type="ECO:0000259" key="2">
    <source>
        <dbReference type="Pfam" id="PF07687"/>
    </source>
</evidence>
<sequence>MKNSIAAMLPELIDWRQDFHRHPELMYDLPRTAGIVAKRLREFGFDEVIEGVGKTGVLGILYGATGPAANAEKRVMFRADMDALPIEEASGAAHASEVPGRMHACGHDGHTAILLGAARHLAETRAFDGTLVFCFQPAEEGHAGAQAMIDDGMFERFAVKGAYALHNWPGMPVGEFGVVRGAAMASADGVFITVQGKGGHAAAPNLARDPIVAAAHIVAAVQSIVSRVVDPFEKAVVSVTAIHGGEAFNVIPDTVEMKCNFRCFSECVGKEIEAELWRICEKTGEAFGVSVEVKRPPLTPYPPTVNHPAETEIALAAMRAAVGEDRVSDDLKPIMGSEDFAFILRQVPGAYVLIGNGDSAALHNPAYDFDDGAIAPGVAYWSELAARVLPL</sequence>
<dbReference type="Gene3D" id="3.40.630.10">
    <property type="entry name" value="Zn peptidases"/>
    <property type="match status" value="1"/>
</dbReference>
<dbReference type="SUPFAM" id="SSF55031">
    <property type="entry name" value="Bacterial exopeptidase dimerisation domain"/>
    <property type="match status" value="1"/>
</dbReference>
<dbReference type="Pfam" id="PF01546">
    <property type="entry name" value="Peptidase_M20"/>
    <property type="match status" value="1"/>
</dbReference>
<dbReference type="InterPro" id="IPR011650">
    <property type="entry name" value="Peptidase_M20_dimer"/>
</dbReference>
<dbReference type="InterPro" id="IPR002933">
    <property type="entry name" value="Peptidase_M20"/>
</dbReference>
<protein>
    <submittedName>
        <fullName evidence="3">M20 aminoacylase family protein</fullName>
    </submittedName>
</protein>
<dbReference type="SUPFAM" id="SSF53187">
    <property type="entry name" value="Zn-dependent exopeptidases"/>
    <property type="match status" value="1"/>
</dbReference>
<evidence type="ECO:0000256" key="1">
    <source>
        <dbReference type="ARBA" id="ARBA00022801"/>
    </source>
</evidence>
<evidence type="ECO:0000313" key="3">
    <source>
        <dbReference type="EMBL" id="MFC2967729.1"/>
    </source>
</evidence>
<organism evidence="3 4">
    <name type="scientific">Acidimangrovimonas pyrenivorans</name>
    <dbReference type="NCBI Taxonomy" id="2030798"/>
    <lineage>
        <taxon>Bacteria</taxon>
        <taxon>Pseudomonadati</taxon>
        <taxon>Pseudomonadota</taxon>
        <taxon>Alphaproteobacteria</taxon>
        <taxon>Rhodobacterales</taxon>
        <taxon>Paracoccaceae</taxon>
        <taxon>Acidimangrovimonas</taxon>
    </lineage>
</organism>
<dbReference type="Gene3D" id="3.30.70.360">
    <property type="match status" value="1"/>
</dbReference>
<dbReference type="PANTHER" id="PTHR11014">
    <property type="entry name" value="PEPTIDASE M20 FAMILY MEMBER"/>
    <property type="match status" value="1"/>
</dbReference>
<dbReference type="Proteomes" id="UP001595443">
    <property type="component" value="Unassembled WGS sequence"/>
</dbReference>
<dbReference type="RefSeq" id="WP_377832377.1">
    <property type="nucleotide sequence ID" value="NZ_JBHRSK010000004.1"/>
</dbReference>
<dbReference type="PIRSF" id="PIRSF005962">
    <property type="entry name" value="Pept_M20D_amidohydro"/>
    <property type="match status" value="1"/>
</dbReference>
<accession>A0ABV7AEE2</accession>
<comment type="caution">
    <text evidence="3">The sequence shown here is derived from an EMBL/GenBank/DDBJ whole genome shotgun (WGS) entry which is preliminary data.</text>
</comment>
<reference evidence="4" key="1">
    <citation type="journal article" date="2019" name="Int. J. Syst. Evol. Microbiol.">
        <title>The Global Catalogue of Microorganisms (GCM) 10K type strain sequencing project: providing services to taxonomists for standard genome sequencing and annotation.</title>
        <authorList>
            <consortium name="The Broad Institute Genomics Platform"/>
            <consortium name="The Broad Institute Genome Sequencing Center for Infectious Disease"/>
            <person name="Wu L."/>
            <person name="Ma J."/>
        </authorList>
    </citation>
    <scope>NUCLEOTIDE SEQUENCE [LARGE SCALE GENOMIC DNA]</scope>
    <source>
        <strain evidence="4">KCTC 62192</strain>
    </source>
</reference>
<dbReference type="PANTHER" id="PTHR11014:SF63">
    <property type="entry name" value="METALLOPEPTIDASE, PUTATIVE (AFU_ORTHOLOGUE AFUA_6G09600)-RELATED"/>
    <property type="match status" value="1"/>
</dbReference>
<name>A0ABV7AEE2_9RHOB</name>